<keyword evidence="9 13" id="KW-0560">Oxidoreductase</keyword>
<accession>L0AU22</accession>
<keyword evidence="14" id="KW-1185">Reference proteome</keyword>
<dbReference type="InterPro" id="IPR001295">
    <property type="entry name" value="Dihydroorotate_DH_CS"/>
</dbReference>
<dbReference type="InterPro" id="IPR005720">
    <property type="entry name" value="Dihydroorotate_DH_cat"/>
</dbReference>
<dbReference type="UniPathway" id="UPA00070">
    <property type="reaction ID" value="UER00946"/>
</dbReference>
<dbReference type="OrthoDB" id="14784at2759"/>
<evidence type="ECO:0000256" key="6">
    <source>
        <dbReference type="ARBA" id="ARBA00017599"/>
    </source>
</evidence>
<evidence type="ECO:0000256" key="3">
    <source>
        <dbReference type="ARBA" id="ARBA00005161"/>
    </source>
</evidence>
<dbReference type="GO" id="GO:0006207">
    <property type="term" value="P:'de novo' pyrimidine nucleobase biosynthetic process"/>
    <property type="evidence" value="ECO:0007669"/>
    <property type="project" value="InterPro"/>
</dbReference>
<dbReference type="eggNOG" id="KOG1436">
    <property type="taxonomic scope" value="Eukaryota"/>
</dbReference>
<evidence type="ECO:0000256" key="8">
    <source>
        <dbReference type="ARBA" id="ARBA00022643"/>
    </source>
</evidence>
<keyword evidence="10" id="KW-0472">Membrane</keyword>
<dbReference type="PANTHER" id="PTHR48109:SF4">
    <property type="entry name" value="DIHYDROOROTATE DEHYDROGENASE (QUINONE), MITOCHONDRIAL"/>
    <property type="match status" value="1"/>
</dbReference>
<dbReference type="STRING" id="1537102.L0AU22"/>
<comment type="subcellular location">
    <subcellularLocation>
        <location evidence="2">Membrane</location>
    </subcellularLocation>
</comment>
<evidence type="ECO:0000256" key="11">
    <source>
        <dbReference type="ARBA" id="ARBA00048639"/>
    </source>
</evidence>
<dbReference type="Pfam" id="PF01180">
    <property type="entry name" value="DHO_dh"/>
    <property type="match status" value="1"/>
</dbReference>
<organism evidence="13 14">
    <name type="scientific">Theileria equi strain WA</name>
    <dbReference type="NCBI Taxonomy" id="1537102"/>
    <lineage>
        <taxon>Eukaryota</taxon>
        <taxon>Sar</taxon>
        <taxon>Alveolata</taxon>
        <taxon>Apicomplexa</taxon>
        <taxon>Aconoidasida</taxon>
        <taxon>Piroplasmida</taxon>
        <taxon>Theileriidae</taxon>
        <taxon>Theileria</taxon>
    </lineage>
</organism>
<comment type="cofactor">
    <cofactor evidence="1">
        <name>FMN</name>
        <dbReference type="ChEBI" id="CHEBI:58210"/>
    </cofactor>
</comment>
<dbReference type="CDD" id="cd04738">
    <property type="entry name" value="DHOD_2_like"/>
    <property type="match status" value="1"/>
</dbReference>
<keyword evidence="7" id="KW-0285">Flavoprotein</keyword>
<dbReference type="AlphaFoldDB" id="L0AU22"/>
<dbReference type="EC" id="1.3.5.2" evidence="5"/>
<keyword evidence="8" id="KW-0288">FMN</keyword>
<dbReference type="GeneID" id="15803657"/>
<comment type="pathway">
    <text evidence="3">Pyrimidine metabolism; UMP biosynthesis via de novo pathway; orotate from (S)-dihydroorotate (quinone route): step 1/1.</text>
</comment>
<name>L0AU22_THEEQ</name>
<dbReference type="VEuPathDB" id="PiroplasmaDB:BEWA_018900"/>
<dbReference type="NCBIfam" id="TIGR01036">
    <property type="entry name" value="pyrD_sub2"/>
    <property type="match status" value="1"/>
</dbReference>
<evidence type="ECO:0000313" key="14">
    <source>
        <dbReference type="Proteomes" id="UP000031512"/>
    </source>
</evidence>
<dbReference type="InterPro" id="IPR050074">
    <property type="entry name" value="DHO_dehydrogenase"/>
</dbReference>
<evidence type="ECO:0000256" key="7">
    <source>
        <dbReference type="ARBA" id="ARBA00022630"/>
    </source>
</evidence>
<evidence type="ECO:0000256" key="2">
    <source>
        <dbReference type="ARBA" id="ARBA00004370"/>
    </source>
</evidence>
<evidence type="ECO:0000256" key="1">
    <source>
        <dbReference type="ARBA" id="ARBA00001917"/>
    </source>
</evidence>
<proteinExistence type="inferred from homology"/>
<dbReference type="Gene3D" id="3.20.20.70">
    <property type="entry name" value="Aldolase class I"/>
    <property type="match status" value="1"/>
</dbReference>
<dbReference type="PROSITE" id="PS00912">
    <property type="entry name" value="DHODEHASE_2"/>
    <property type="match status" value="1"/>
</dbReference>
<gene>
    <name evidence="13" type="ORF">BEWA_018900</name>
</gene>
<dbReference type="NCBIfam" id="NF003652">
    <property type="entry name" value="PRK05286.2-5"/>
    <property type="match status" value="1"/>
</dbReference>
<dbReference type="GO" id="GO:0106430">
    <property type="term" value="F:dihydroorotate dehydrogenase (quinone) activity"/>
    <property type="evidence" value="ECO:0007669"/>
    <property type="project" value="UniProtKB-EC"/>
</dbReference>
<dbReference type="PANTHER" id="PTHR48109">
    <property type="entry name" value="DIHYDROOROTATE DEHYDROGENASE (QUINONE), MITOCHONDRIAL-RELATED"/>
    <property type="match status" value="1"/>
</dbReference>
<comment type="similarity">
    <text evidence="4">Belongs to the dihydroorotate dehydrogenase family. Type 2 subfamily.</text>
</comment>
<dbReference type="Proteomes" id="UP000031512">
    <property type="component" value="Chromosome 1"/>
</dbReference>
<dbReference type="InterPro" id="IPR005719">
    <property type="entry name" value="Dihydroorotate_DH_2"/>
</dbReference>
<evidence type="ECO:0000256" key="5">
    <source>
        <dbReference type="ARBA" id="ARBA00012791"/>
    </source>
</evidence>
<dbReference type="EMBL" id="CP001669">
    <property type="protein sequence ID" value="AFZ79045.1"/>
    <property type="molecule type" value="Genomic_DNA"/>
</dbReference>
<evidence type="ECO:0000313" key="13">
    <source>
        <dbReference type="EMBL" id="AFZ79045.1"/>
    </source>
</evidence>
<dbReference type="RefSeq" id="XP_004828711.1">
    <property type="nucleotide sequence ID" value="XM_004828654.1"/>
</dbReference>
<evidence type="ECO:0000256" key="4">
    <source>
        <dbReference type="ARBA" id="ARBA00005359"/>
    </source>
</evidence>
<sequence>MRRFVDPELSHNISILSAKVGLTPIDYSVDPPILYNNIKHMKIFNPIGMAAGYDKHAEVPLEVLRLGFGFVEVGTILPKPQEGNPKPRMFRLPNNKAIINSYGFNSLGVEKAVENMKRARELQAKDPLTKDSIIGISIGKNKHGEIIEDVTYCIKKIGCYADYIAINISSPNTPNLRDNQRKEPLLKIINASKTALNEIDIEAAANNLPYTNTTKERPLLFIKISPDVSAVQLKDIADVAMQCSVDGLILTNTTVARPESVSDEVTSIGNPGGGLSGKPLLEKSRRIIHEMYSLTNGKIPIIACGGISTPEDALDMIEAGASLCQIYTAMIYEGPKLPSNMKKNLAYLLSKRGYTNISQAIGAAHVSKKKV</sequence>
<evidence type="ECO:0000256" key="10">
    <source>
        <dbReference type="ARBA" id="ARBA00023136"/>
    </source>
</evidence>
<dbReference type="InterPro" id="IPR013785">
    <property type="entry name" value="Aldolase_TIM"/>
</dbReference>
<comment type="catalytic activity">
    <reaction evidence="11">
        <text>(S)-dihydroorotate + a quinone = orotate + a quinol</text>
        <dbReference type="Rhea" id="RHEA:30187"/>
        <dbReference type="ChEBI" id="CHEBI:24646"/>
        <dbReference type="ChEBI" id="CHEBI:30839"/>
        <dbReference type="ChEBI" id="CHEBI:30864"/>
        <dbReference type="ChEBI" id="CHEBI:132124"/>
        <dbReference type="EC" id="1.3.5.2"/>
    </reaction>
</comment>
<evidence type="ECO:0000256" key="9">
    <source>
        <dbReference type="ARBA" id="ARBA00023002"/>
    </source>
</evidence>
<feature type="domain" description="Dihydroorotate dehydrogenase catalytic" evidence="12">
    <location>
        <begin position="34"/>
        <end position="348"/>
    </location>
</feature>
<dbReference type="GO" id="GO:0044205">
    <property type="term" value="P:'de novo' UMP biosynthetic process"/>
    <property type="evidence" value="ECO:0007669"/>
    <property type="project" value="UniProtKB-UniPathway"/>
</dbReference>
<dbReference type="GO" id="GO:0005743">
    <property type="term" value="C:mitochondrial inner membrane"/>
    <property type="evidence" value="ECO:0007669"/>
    <property type="project" value="TreeGrafter"/>
</dbReference>
<dbReference type="SUPFAM" id="SSF51395">
    <property type="entry name" value="FMN-linked oxidoreductases"/>
    <property type="match status" value="1"/>
</dbReference>
<reference evidence="13 14" key="1">
    <citation type="journal article" date="2012" name="BMC Genomics">
        <title>Comparative genomic analysis and phylogenetic position of Theileria equi.</title>
        <authorList>
            <person name="Kappmeyer L.S."/>
            <person name="Thiagarajan M."/>
            <person name="Herndon D.R."/>
            <person name="Ramsay J.D."/>
            <person name="Caler E."/>
            <person name="Djikeng A."/>
            <person name="Gillespie J.J."/>
            <person name="Lau A.O."/>
            <person name="Roalson E.H."/>
            <person name="Silva J.C."/>
            <person name="Silva M.G."/>
            <person name="Suarez C.E."/>
            <person name="Ueti M.W."/>
            <person name="Nene V.M."/>
            <person name="Mealey R.H."/>
            <person name="Knowles D.P."/>
            <person name="Brayton K.A."/>
        </authorList>
    </citation>
    <scope>NUCLEOTIDE SEQUENCE [LARGE SCALE GENOMIC DNA]</scope>
    <source>
        <strain evidence="13 14">WA</strain>
    </source>
</reference>
<protein>
    <recommendedName>
        <fullName evidence="6">Dihydroorotate dehydrogenase (quinone), mitochondrial</fullName>
        <ecNumber evidence="5">1.3.5.2</ecNumber>
    </recommendedName>
</protein>
<evidence type="ECO:0000259" key="12">
    <source>
        <dbReference type="Pfam" id="PF01180"/>
    </source>
</evidence>
<dbReference type="KEGG" id="beq:BEWA_018900"/>